<proteinExistence type="predicted"/>
<name>A0A6A4WAV6_AMPAM</name>
<feature type="compositionally biased region" description="Low complexity" evidence="5">
    <location>
        <begin position="575"/>
        <end position="591"/>
    </location>
</feature>
<comment type="catalytic activity">
    <reaction evidence="1">
        <text>[protein]-peptidylproline (omega=180) = [protein]-peptidylproline (omega=0)</text>
        <dbReference type="Rhea" id="RHEA:16237"/>
        <dbReference type="Rhea" id="RHEA-COMP:10747"/>
        <dbReference type="Rhea" id="RHEA-COMP:10748"/>
        <dbReference type="ChEBI" id="CHEBI:83833"/>
        <dbReference type="ChEBI" id="CHEBI:83834"/>
        <dbReference type="EC" id="5.2.1.8"/>
    </reaction>
</comment>
<protein>
    <recommendedName>
        <fullName evidence="2">peptidylprolyl isomerase</fullName>
        <ecNumber evidence="2">5.2.1.8</ecNumber>
    </recommendedName>
</protein>
<feature type="domain" description="PPIase cyclophilin-type" evidence="6">
    <location>
        <begin position="12"/>
        <end position="177"/>
    </location>
</feature>
<feature type="compositionally biased region" description="Basic and acidic residues" evidence="5">
    <location>
        <begin position="440"/>
        <end position="455"/>
    </location>
</feature>
<dbReference type="InterPro" id="IPR002130">
    <property type="entry name" value="Cyclophilin-type_PPIase_dom"/>
</dbReference>
<dbReference type="Proteomes" id="UP000440578">
    <property type="component" value="Unassembled WGS sequence"/>
</dbReference>
<evidence type="ECO:0000259" key="6">
    <source>
        <dbReference type="PROSITE" id="PS50072"/>
    </source>
</evidence>
<gene>
    <name evidence="7" type="primary">Ppig</name>
    <name evidence="7" type="ORF">FJT64_002606</name>
</gene>
<dbReference type="PANTHER" id="PTHR11071">
    <property type="entry name" value="PEPTIDYL-PROLYL CIS-TRANS ISOMERASE"/>
    <property type="match status" value="1"/>
</dbReference>
<feature type="compositionally biased region" description="Basic and acidic residues" evidence="5">
    <location>
        <begin position="484"/>
        <end position="499"/>
    </location>
</feature>
<feature type="compositionally biased region" description="Low complexity" evidence="5">
    <location>
        <begin position="247"/>
        <end position="261"/>
    </location>
</feature>
<feature type="compositionally biased region" description="Basic and acidic residues" evidence="5">
    <location>
        <begin position="291"/>
        <end position="315"/>
    </location>
</feature>
<evidence type="ECO:0000313" key="7">
    <source>
        <dbReference type="EMBL" id="KAF0304947.1"/>
    </source>
</evidence>
<accession>A0A6A4WAV6</accession>
<dbReference type="GO" id="GO:0006457">
    <property type="term" value="P:protein folding"/>
    <property type="evidence" value="ECO:0007669"/>
    <property type="project" value="TreeGrafter"/>
</dbReference>
<feature type="compositionally biased region" description="Acidic residues" evidence="5">
    <location>
        <begin position="518"/>
        <end position="528"/>
    </location>
</feature>
<keyword evidence="8" id="KW-1185">Reference proteome</keyword>
<dbReference type="GO" id="GO:0005739">
    <property type="term" value="C:mitochondrion"/>
    <property type="evidence" value="ECO:0007669"/>
    <property type="project" value="TreeGrafter"/>
</dbReference>
<sequence length="658" mass="74422">MPVKSEARSRCFFDLEVDGVPLGRVVFELFSDVCPRTAENFRALCTGERGLGERTQKPLHYQGVKLHRIVRDFMIQGGDFSAGNGTGGESIYGGTFDGEWRLSGTFDDENFELEHDRPFLLSMANRGKDTNGSQFFLVHVVFGQVVSGQEVVSQVEAVPTDNKSRPLQDVRVARCGQLVLQTKHKGERAPLVLQTKHKGEPAPLLQTKHKDKKKKKKRDRSASSEEGKKKKSKKDKKDKHAKEKVPAPETAEGAEEPAGGEHPLTTTTAIDPDEIPAVPENRFLERSGGGRPDRDRPDRGDRDRPDRDRGDDSRSRQRRRSRTEIRAGKKVKGRGFLRYDPEMARSRSRTPPHWRVAQKRTIKLSQFERMKEQESRRAEELKAREEQRQKRHAERDQQERERHAERDPQERERHAERDPQERERERRHAERHQRHRHRSERSEEGAEKEPTEPADQRGASSDQRAASSDQRAASADRPGSGPGGREEADVEDIHDRLDYEGGADEAALPADEAALPADEADDDVDEDDAGRRLLRLIQERQKRRREDDQPRPAARSTSPRRGRDRRSRSAETRAVRTVRATRSRSGSAGRAGRQHQPASSPEKGEADAPAARSDGGGGSRPKSSPSRKHSTSGDEWRSVPPSRRARQERLFVTAAGRE</sequence>
<reference evidence="7 8" key="1">
    <citation type="submission" date="2019-07" db="EMBL/GenBank/DDBJ databases">
        <title>Draft genome assembly of a fouling barnacle, Amphibalanus amphitrite (Darwin, 1854): The first reference genome for Thecostraca.</title>
        <authorList>
            <person name="Kim W."/>
        </authorList>
    </citation>
    <scope>NUCLEOTIDE SEQUENCE [LARGE SCALE GENOMIC DNA]</scope>
    <source>
        <strain evidence="7">SNU_AA5</strain>
        <tissue evidence="7">Soma without cirri and trophi</tissue>
    </source>
</reference>
<evidence type="ECO:0000256" key="5">
    <source>
        <dbReference type="SAM" id="MobiDB-lite"/>
    </source>
</evidence>
<evidence type="ECO:0000256" key="3">
    <source>
        <dbReference type="ARBA" id="ARBA00023110"/>
    </source>
</evidence>
<dbReference type="PROSITE" id="PS50072">
    <property type="entry name" value="CSA_PPIASE_2"/>
    <property type="match status" value="1"/>
</dbReference>
<dbReference type="OrthoDB" id="193499at2759"/>
<feature type="compositionally biased region" description="Basic residues" evidence="5">
    <location>
        <begin position="429"/>
        <end position="439"/>
    </location>
</feature>
<dbReference type="AlphaFoldDB" id="A0A6A4WAV6"/>
<evidence type="ECO:0000256" key="4">
    <source>
        <dbReference type="ARBA" id="ARBA00023235"/>
    </source>
</evidence>
<dbReference type="EC" id="5.2.1.8" evidence="2"/>
<feature type="compositionally biased region" description="Low complexity" evidence="5">
    <location>
        <begin position="504"/>
        <end position="517"/>
    </location>
</feature>
<dbReference type="InterPro" id="IPR029000">
    <property type="entry name" value="Cyclophilin-like_dom_sf"/>
</dbReference>
<comment type="caution">
    <text evidence="7">The sequence shown here is derived from an EMBL/GenBank/DDBJ whole genome shotgun (WGS) entry which is preliminary data.</text>
</comment>
<dbReference type="Pfam" id="PF00160">
    <property type="entry name" value="Pro_isomerase"/>
    <property type="match status" value="1"/>
</dbReference>
<dbReference type="SUPFAM" id="SSF50891">
    <property type="entry name" value="Cyclophilin-like"/>
    <property type="match status" value="1"/>
</dbReference>
<dbReference type="GO" id="GO:0003755">
    <property type="term" value="F:peptidyl-prolyl cis-trans isomerase activity"/>
    <property type="evidence" value="ECO:0007669"/>
    <property type="project" value="UniProtKB-KW"/>
</dbReference>
<evidence type="ECO:0000313" key="8">
    <source>
        <dbReference type="Proteomes" id="UP000440578"/>
    </source>
</evidence>
<dbReference type="Gene3D" id="2.40.100.10">
    <property type="entry name" value="Cyclophilin-like"/>
    <property type="match status" value="1"/>
</dbReference>
<keyword evidence="4 7" id="KW-0413">Isomerase</keyword>
<feature type="compositionally biased region" description="Basic residues" evidence="5">
    <location>
        <begin position="207"/>
        <end position="219"/>
    </location>
</feature>
<feature type="compositionally biased region" description="Basic and acidic residues" evidence="5">
    <location>
        <begin position="366"/>
        <end position="428"/>
    </location>
</feature>
<dbReference type="GO" id="GO:0016018">
    <property type="term" value="F:cyclosporin A binding"/>
    <property type="evidence" value="ECO:0007669"/>
    <property type="project" value="TreeGrafter"/>
</dbReference>
<feature type="compositionally biased region" description="Low complexity" evidence="5">
    <location>
        <begin position="459"/>
        <end position="477"/>
    </location>
</feature>
<dbReference type="EMBL" id="VIIS01000792">
    <property type="protein sequence ID" value="KAF0304947.1"/>
    <property type="molecule type" value="Genomic_DNA"/>
</dbReference>
<dbReference type="FunFam" id="2.40.100.10:FF:000025">
    <property type="entry name" value="Peptidyl-prolyl cis-trans isomerase CYP19-2"/>
    <property type="match status" value="1"/>
</dbReference>
<feature type="compositionally biased region" description="Basic residues" evidence="5">
    <location>
        <begin position="346"/>
        <end position="362"/>
    </location>
</feature>
<dbReference type="PANTHER" id="PTHR11071:SF565">
    <property type="entry name" value="MOCA-CYP, ISOFORM A"/>
    <property type="match status" value="1"/>
</dbReference>
<evidence type="ECO:0000256" key="2">
    <source>
        <dbReference type="ARBA" id="ARBA00013194"/>
    </source>
</evidence>
<feature type="region of interest" description="Disordered" evidence="5">
    <location>
        <begin position="186"/>
        <end position="658"/>
    </location>
</feature>
<feature type="compositionally biased region" description="Basic and acidic residues" evidence="5">
    <location>
        <begin position="537"/>
        <end position="550"/>
    </location>
</feature>
<organism evidence="7 8">
    <name type="scientific">Amphibalanus amphitrite</name>
    <name type="common">Striped barnacle</name>
    <name type="synonym">Balanus amphitrite</name>
    <dbReference type="NCBI Taxonomy" id="1232801"/>
    <lineage>
        <taxon>Eukaryota</taxon>
        <taxon>Metazoa</taxon>
        <taxon>Ecdysozoa</taxon>
        <taxon>Arthropoda</taxon>
        <taxon>Crustacea</taxon>
        <taxon>Multicrustacea</taxon>
        <taxon>Cirripedia</taxon>
        <taxon>Thoracica</taxon>
        <taxon>Thoracicalcarea</taxon>
        <taxon>Balanomorpha</taxon>
        <taxon>Balanoidea</taxon>
        <taxon>Balanidae</taxon>
        <taxon>Amphibalaninae</taxon>
        <taxon>Amphibalanus</taxon>
    </lineage>
</organism>
<evidence type="ECO:0000256" key="1">
    <source>
        <dbReference type="ARBA" id="ARBA00000971"/>
    </source>
</evidence>
<dbReference type="PRINTS" id="PR00153">
    <property type="entry name" value="CSAPPISMRASE"/>
</dbReference>
<keyword evidence="3" id="KW-0697">Rotamase</keyword>